<reference evidence="7 8" key="1">
    <citation type="submission" date="2024-02" db="EMBL/GenBank/DDBJ databases">
        <authorList>
            <person name="Daric V."/>
            <person name="Darras S."/>
        </authorList>
    </citation>
    <scope>NUCLEOTIDE SEQUENCE [LARGE SCALE GENOMIC DNA]</scope>
</reference>
<dbReference type="Gene3D" id="1.20.1260.10">
    <property type="match status" value="1"/>
</dbReference>
<evidence type="ECO:0000259" key="6">
    <source>
        <dbReference type="PROSITE" id="PS50905"/>
    </source>
</evidence>
<dbReference type="Pfam" id="PF00210">
    <property type="entry name" value="Ferritin"/>
    <property type="match status" value="1"/>
</dbReference>
<gene>
    <name evidence="7" type="ORF">CVLEPA_LOCUS5192</name>
</gene>
<evidence type="ECO:0000256" key="3">
    <source>
        <dbReference type="ARBA" id="ARBA00022723"/>
    </source>
</evidence>
<keyword evidence="8" id="KW-1185">Reference proteome</keyword>
<keyword evidence="4 5" id="KW-0408">Iron</keyword>
<name>A0ABP0FA29_CLALP</name>
<comment type="similarity">
    <text evidence="1 5">Belongs to the ferritin family.</text>
</comment>
<keyword evidence="3 5" id="KW-0479">Metal-binding</keyword>
<evidence type="ECO:0000256" key="2">
    <source>
        <dbReference type="ARBA" id="ARBA00022434"/>
    </source>
</evidence>
<dbReference type="PANTHER" id="PTHR11431">
    <property type="entry name" value="FERRITIN"/>
    <property type="match status" value="1"/>
</dbReference>
<dbReference type="PROSITE" id="PS50905">
    <property type="entry name" value="FERRITIN_LIKE"/>
    <property type="match status" value="1"/>
</dbReference>
<comment type="function">
    <text evidence="5">Stores iron in a soluble, non-toxic, readily available form. Important for iron homeostasis. Iron is taken up in the ferrous form and deposited as ferric hydroxides after oxidation.</text>
</comment>
<dbReference type="CDD" id="cd01056">
    <property type="entry name" value="Euk_Ferritin"/>
    <property type="match status" value="1"/>
</dbReference>
<evidence type="ECO:0000256" key="4">
    <source>
        <dbReference type="ARBA" id="ARBA00023004"/>
    </source>
</evidence>
<dbReference type="EMBL" id="CAWYQH010000024">
    <property type="protein sequence ID" value="CAK8675636.1"/>
    <property type="molecule type" value="Genomic_DNA"/>
</dbReference>
<comment type="catalytic activity">
    <reaction evidence="5">
        <text>4 Fe(2+) + O2 + 4 H(+) = 4 Fe(3+) + 2 H2O</text>
        <dbReference type="Rhea" id="RHEA:11148"/>
        <dbReference type="ChEBI" id="CHEBI:15377"/>
        <dbReference type="ChEBI" id="CHEBI:15378"/>
        <dbReference type="ChEBI" id="CHEBI:15379"/>
        <dbReference type="ChEBI" id="CHEBI:29033"/>
        <dbReference type="ChEBI" id="CHEBI:29034"/>
        <dbReference type="EC" id="1.16.3.1"/>
    </reaction>
</comment>
<dbReference type="InterPro" id="IPR009040">
    <property type="entry name" value="Ferritin-like_diiron"/>
</dbReference>
<organism evidence="7 8">
    <name type="scientific">Clavelina lepadiformis</name>
    <name type="common">Light-bulb sea squirt</name>
    <name type="synonym">Ascidia lepadiformis</name>
    <dbReference type="NCBI Taxonomy" id="159417"/>
    <lineage>
        <taxon>Eukaryota</taxon>
        <taxon>Metazoa</taxon>
        <taxon>Chordata</taxon>
        <taxon>Tunicata</taxon>
        <taxon>Ascidiacea</taxon>
        <taxon>Aplousobranchia</taxon>
        <taxon>Clavelinidae</taxon>
        <taxon>Clavelina</taxon>
    </lineage>
</organism>
<dbReference type="InterPro" id="IPR012347">
    <property type="entry name" value="Ferritin-like"/>
</dbReference>
<proteinExistence type="inferred from homology"/>
<dbReference type="InterPro" id="IPR009078">
    <property type="entry name" value="Ferritin-like_SF"/>
</dbReference>
<feature type="domain" description="Ferritin-like diiron" evidence="6">
    <location>
        <begin position="12"/>
        <end position="137"/>
    </location>
</feature>
<dbReference type="InterPro" id="IPR008331">
    <property type="entry name" value="Ferritin_DPS_dom"/>
</dbReference>
<evidence type="ECO:0000313" key="8">
    <source>
        <dbReference type="Proteomes" id="UP001642483"/>
    </source>
</evidence>
<dbReference type="Proteomes" id="UP001642483">
    <property type="component" value="Unassembled WGS sequence"/>
</dbReference>
<dbReference type="EC" id="1.16.3.1" evidence="5"/>
<evidence type="ECO:0000313" key="7">
    <source>
        <dbReference type="EMBL" id="CAK8675636.1"/>
    </source>
</evidence>
<dbReference type="InterPro" id="IPR001519">
    <property type="entry name" value="Ferritin"/>
</dbReference>
<accession>A0ABP0FA29</accession>
<dbReference type="PANTHER" id="PTHR11431:SF75">
    <property type="entry name" value="FERRITIN"/>
    <property type="match status" value="1"/>
</dbReference>
<evidence type="ECO:0000256" key="1">
    <source>
        <dbReference type="ARBA" id="ARBA00007513"/>
    </source>
</evidence>
<dbReference type="SUPFAM" id="SSF47240">
    <property type="entry name" value="Ferritin-like"/>
    <property type="match status" value="1"/>
</dbReference>
<evidence type="ECO:0000256" key="5">
    <source>
        <dbReference type="RuleBase" id="RU361145"/>
    </source>
</evidence>
<keyword evidence="5" id="KW-0560">Oxidoreductase</keyword>
<keyword evidence="2 5" id="KW-0409">Iron storage</keyword>
<sequence length="137" mass="15721">MAEQQIVKTEAGLWAKKCEEELSKHINLELYAAYVYTGMGHFFNRDDVALKNVSKFFKENAVEEHEHANKLIEYHNRRGGNTTYFSIQPSNHFDPKTFNTMKAMQCALALEVNVNNSLLVLHEVGNGDPEVKGFCYY</sequence>
<protein>
    <recommendedName>
        <fullName evidence="5">Ferritin</fullName>
        <ecNumber evidence="5">1.16.3.1</ecNumber>
    </recommendedName>
</protein>
<comment type="caution">
    <text evidence="7">The sequence shown here is derived from an EMBL/GenBank/DDBJ whole genome shotgun (WGS) entry which is preliminary data.</text>
</comment>